<dbReference type="PANTHER" id="PTHR48090">
    <property type="entry name" value="UNDECAPRENYL-PHOSPHATE 4-DEOXY-4-FORMAMIDO-L-ARABINOSE TRANSFERASE-RELATED"/>
    <property type="match status" value="1"/>
</dbReference>
<dbReference type="Pfam" id="PF00535">
    <property type="entry name" value="Glycos_transf_2"/>
    <property type="match status" value="1"/>
</dbReference>
<name>A0AA48HZU3_9ALTE</name>
<dbReference type="InterPro" id="IPR029044">
    <property type="entry name" value="Nucleotide-diphossugar_trans"/>
</dbReference>
<gene>
    <name evidence="2" type="ORF">MACH26_31810</name>
</gene>
<proteinExistence type="predicted"/>
<dbReference type="RefSeq" id="WP_338293731.1">
    <property type="nucleotide sequence ID" value="NZ_AP027272.1"/>
</dbReference>
<organism evidence="2 3">
    <name type="scientific">Planctobacterium marinum</name>
    <dbReference type="NCBI Taxonomy" id="1631968"/>
    <lineage>
        <taxon>Bacteria</taxon>
        <taxon>Pseudomonadati</taxon>
        <taxon>Pseudomonadota</taxon>
        <taxon>Gammaproteobacteria</taxon>
        <taxon>Alteromonadales</taxon>
        <taxon>Alteromonadaceae</taxon>
        <taxon>Planctobacterium</taxon>
    </lineage>
</organism>
<evidence type="ECO:0000259" key="1">
    <source>
        <dbReference type="Pfam" id="PF00535"/>
    </source>
</evidence>
<reference evidence="2" key="1">
    <citation type="submission" date="2023-01" db="EMBL/GenBank/DDBJ databases">
        <title>Complete genome sequence of Planctobacterium marinum strain Dej080120_11.</title>
        <authorList>
            <person name="Ueki S."/>
            <person name="Maruyama F."/>
        </authorList>
    </citation>
    <scope>NUCLEOTIDE SEQUENCE</scope>
    <source>
        <strain evidence="2">Dej080120_11</strain>
    </source>
</reference>
<keyword evidence="3" id="KW-1185">Reference proteome</keyword>
<evidence type="ECO:0000313" key="2">
    <source>
        <dbReference type="EMBL" id="BDX07660.1"/>
    </source>
</evidence>
<dbReference type="EMBL" id="AP027272">
    <property type="protein sequence ID" value="BDX07660.1"/>
    <property type="molecule type" value="Genomic_DNA"/>
</dbReference>
<keyword evidence="2" id="KW-0808">Transferase</keyword>
<dbReference type="Gene3D" id="3.90.550.10">
    <property type="entry name" value="Spore Coat Polysaccharide Biosynthesis Protein SpsA, Chain A"/>
    <property type="match status" value="1"/>
</dbReference>
<dbReference type="PANTHER" id="PTHR48090:SF7">
    <property type="entry name" value="RFBJ PROTEIN"/>
    <property type="match status" value="1"/>
</dbReference>
<dbReference type="InterPro" id="IPR050256">
    <property type="entry name" value="Glycosyltransferase_2"/>
</dbReference>
<dbReference type="SUPFAM" id="SSF53448">
    <property type="entry name" value="Nucleotide-diphospho-sugar transferases"/>
    <property type="match status" value="1"/>
</dbReference>
<evidence type="ECO:0000313" key="3">
    <source>
        <dbReference type="Proteomes" id="UP001333710"/>
    </source>
</evidence>
<feature type="domain" description="Glycosyltransferase 2-like" evidence="1">
    <location>
        <begin position="7"/>
        <end position="131"/>
    </location>
</feature>
<accession>A0AA48HZU3</accession>
<protein>
    <submittedName>
        <fullName evidence="2">Glycosyl transferase family 2</fullName>
    </submittedName>
</protein>
<dbReference type="GO" id="GO:0016740">
    <property type="term" value="F:transferase activity"/>
    <property type="evidence" value="ECO:0007669"/>
    <property type="project" value="UniProtKB-KW"/>
</dbReference>
<dbReference type="InterPro" id="IPR001173">
    <property type="entry name" value="Glyco_trans_2-like"/>
</dbReference>
<sequence length="237" mass="26240">MKQSLAIVIPAKNEQKTIGVVIDSIKHQCPDAFVIVVNDCSDDDTQEILAGYDVCVLNHVESRGAWRATQTGLLHAYNTGFDLAISMDADGQHLATQIVKLLDSMALNPEVDFIVGSCVERGTLFKKIAWRLFRTIGGIQIADLTSGFRAYNRAAMAILTSEQACLLEYQDVGVLLMLKSAGLKYKEVEVEINERVDGESRIFSSWLKIAFYMLSTVIISLAKAAPENRSKLIKRLK</sequence>
<dbReference type="Proteomes" id="UP001333710">
    <property type="component" value="Chromosome"/>
</dbReference>
<dbReference type="CDD" id="cd04179">
    <property type="entry name" value="DPM_DPG-synthase_like"/>
    <property type="match status" value="1"/>
</dbReference>
<dbReference type="KEGG" id="pmaw:MACH26_31810"/>
<dbReference type="AlphaFoldDB" id="A0AA48HZU3"/>